<protein>
    <submittedName>
        <fullName evidence="6">LysR family transcriptional regulator</fullName>
    </submittedName>
</protein>
<evidence type="ECO:0000256" key="1">
    <source>
        <dbReference type="ARBA" id="ARBA00009437"/>
    </source>
</evidence>
<proteinExistence type="inferred from homology"/>
<keyword evidence="2" id="KW-0805">Transcription regulation</keyword>
<dbReference type="SUPFAM" id="SSF46785">
    <property type="entry name" value="Winged helix' DNA-binding domain"/>
    <property type="match status" value="1"/>
</dbReference>
<keyword evidence="3" id="KW-0238">DNA-binding</keyword>
<evidence type="ECO:0000256" key="2">
    <source>
        <dbReference type="ARBA" id="ARBA00023015"/>
    </source>
</evidence>
<dbReference type="Pfam" id="PF03466">
    <property type="entry name" value="LysR_substrate"/>
    <property type="match status" value="1"/>
</dbReference>
<dbReference type="PANTHER" id="PTHR30537">
    <property type="entry name" value="HTH-TYPE TRANSCRIPTIONAL REGULATOR"/>
    <property type="match status" value="1"/>
</dbReference>
<dbReference type="CDD" id="cd08422">
    <property type="entry name" value="PBP2_CrgA_like"/>
    <property type="match status" value="1"/>
</dbReference>
<dbReference type="PANTHER" id="PTHR30537:SF5">
    <property type="entry name" value="HTH-TYPE TRANSCRIPTIONAL ACTIVATOR TTDR-RELATED"/>
    <property type="match status" value="1"/>
</dbReference>
<dbReference type="FunFam" id="1.10.10.10:FF:000001">
    <property type="entry name" value="LysR family transcriptional regulator"/>
    <property type="match status" value="1"/>
</dbReference>
<dbReference type="Proteomes" id="UP000283587">
    <property type="component" value="Unassembled WGS sequence"/>
</dbReference>
<name>A0A419A003_9RHOB</name>
<evidence type="ECO:0000313" key="6">
    <source>
        <dbReference type="EMBL" id="RJL06231.1"/>
    </source>
</evidence>
<dbReference type="Gene3D" id="3.40.190.290">
    <property type="match status" value="1"/>
</dbReference>
<dbReference type="RefSeq" id="WP_119900277.1">
    <property type="nucleotide sequence ID" value="NZ_QNRC01000007.1"/>
</dbReference>
<sequence length="293" mass="32017">MDIAVLRTFLCILDEGSFAGAARRMGISKSLCSKHIADLEADLGTRLLVRTTRAVTPTTLGLAYAEKIREVLRLLDSANESLRCAIGHPSGPLKIGSPIFYTLKILQPHILRFMEQFPDIQLEIVLDDGNADLIGDGFDAVIRIGQLGDSTLLARKLHEVGVHMVATPDYLAENGVPLRPADLTAHKCLHYTNLRGSGTWPLRRDGEVIYQKIQPAFSTNNSDMLRSLAVNGKGIALLPDFVVEDDIASGLLVPVMGDFALPDIPVSLVYPSRKLMTAAMRNFVDFLTGLKLD</sequence>
<evidence type="ECO:0000256" key="3">
    <source>
        <dbReference type="ARBA" id="ARBA00023125"/>
    </source>
</evidence>
<dbReference type="SUPFAM" id="SSF53850">
    <property type="entry name" value="Periplasmic binding protein-like II"/>
    <property type="match status" value="1"/>
</dbReference>
<dbReference type="EMBL" id="QZEW01000099">
    <property type="protein sequence ID" value="RJL06231.1"/>
    <property type="molecule type" value="Genomic_DNA"/>
</dbReference>
<dbReference type="InterPro" id="IPR036390">
    <property type="entry name" value="WH_DNA-bd_sf"/>
</dbReference>
<comment type="similarity">
    <text evidence="1">Belongs to the LysR transcriptional regulatory family.</text>
</comment>
<evidence type="ECO:0000256" key="4">
    <source>
        <dbReference type="ARBA" id="ARBA00023163"/>
    </source>
</evidence>
<dbReference type="InterPro" id="IPR005119">
    <property type="entry name" value="LysR_subst-bd"/>
</dbReference>
<comment type="caution">
    <text evidence="6">The sequence shown here is derived from an EMBL/GenBank/DDBJ whole genome shotgun (WGS) entry which is preliminary data.</text>
</comment>
<dbReference type="GO" id="GO:0003700">
    <property type="term" value="F:DNA-binding transcription factor activity"/>
    <property type="evidence" value="ECO:0007669"/>
    <property type="project" value="InterPro"/>
</dbReference>
<gene>
    <name evidence="6" type="ORF">D3P05_18505</name>
</gene>
<dbReference type="InterPro" id="IPR000847">
    <property type="entry name" value="LysR_HTH_N"/>
</dbReference>
<dbReference type="InterPro" id="IPR036388">
    <property type="entry name" value="WH-like_DNA-bd_sf"/>
</dbReference>
<accession>A0A419A003</accession>
<evidence type="ECO:0000313" key="7">
    <source>
        <dbReference type="Proteomes" id="UP000283587"/>
    </source>
</evidence>
<dbReference type="Gene3D" id="1.10.10.10">
    <property type="entry name" value="Winged helix-like DNA-binding domain superfamily/Winged helix DNA-binding domain"/>
    <property type="match status" value="1"/>
</dbReference>
<dbReference type="InterPro" id="IPR058163">
    <property type="entry name" value="LysR-type_TF_proteobact-type"/>
</dbReference>
<keyword evidence="4" id="KW-0804">Transcription</keyword>
<dbReference type="PROSITE" id="PS50931">
    <property type="entry name" value="HTH_LYSR"/>
    <property type="match status" value="1"/>
</dbReference>
<dbReference type="GO" id="GO:0003677">
    <property type="term" value="F:DNA binding"/>
    <property type="evidence" value="ECO:0007669"/>
    <property type="project" value="UniProtKB-KW"/>
</dbReference>
<dbReference type="AlphaFoldDB" id="A0A419A003"/>
<reference evidence="7" key="1">
    <citation type="submission" date="2018-09" db="EMBL/GenBank/DDBJ databases">
        <title>Paracoccus onubensis nov. sp. a moderate halophilic bacterium isolated from Gruta de las Maravillas (Aracena, Spain).</title>
        <authorList>
            <person name="Jurado V."/>
            <person name="Gutierrez-Patricio S."/>
            <person name="Gonzalez-Pimentel J.L."/>
            <person name="Miller A.Z."/>
            <person name="Laiz L."/>
            <person name="Saiz-Jimenez C."/>
        </authorList>
    </citation>
    <scope>NUCLEOTIDE SEQUENCE [LARGE SCALE GENOMIC DNA]</scope>
    <source>
        <strain evidence="7">DSM 26381</strain>
    </source>
</reference>
<evidence type="ECO:0000259" key="5">
    <source>
        <dbReference type="PROSITE" id="PS50931"/>
    </source>
</evidence>
<organism evidence="6 7">
    <name type="scientific">Paracoccus siganidrum</name>
    <dbReference type="NCBI Taxonomy" id="1276757"/>
    <lineage>
        <taxon>Bacteria</taxon>
        <taxon>Pseudomonadati</taxon>
        <taxon>Pseudomonadota</taxon>
        <taxon>Alphaproteobacteria</taxon>
        <taxon>Rhodobacterales</taxon>
        <taxon>Paracoccaceae</taxon>
        <taxon>Paracoccus</taxon>
    </lineage>
</organism>
<feature type="domain" description="HTH lysR-type" evidence="5">
    <location>
        <begin position="1"/>
        <end position="58"/>
    </location>
</feature>
<keyword evidence="7" id="KW-1185">Reference proteome</keyword>
<dbReference type="OrthoDB" id="9813056at2"/>
<dbReference type="Pfam" id="PF00126">
    <property type="entry name" value="HTH_1"/>
    <property type="match status" value="1"/>
</dbReference>